<reference evidence="2" key="1">
    <citation type="journal article" date="2019" name="bioRxiv">
        <title>Bacterially produced spermidine induces plant systemic susceptibility to pathogens.</title>
        <authorList>
            <person name="Melnyk R.A."/>
            <person name="Beskrovnaya P.A."/>
            <person name="Liu Z."/>
            <person name="Song Y."/>
            <person name="Haney C.H."/>
        </authorList>
    </citation>
    <scope>NUCLEOTIDE SEQUENCE [LARGE SCALE GENOMIC DNA]</scope>
    <source>
        <strain evidence="2">Dha-51</strain>
    </source>
</reference>
<dbReference type="Proteomes" id="UP000295254">
    <property type="component" value="Unassembled WGS sequence"/>
</dbReference>
<keyword evidence="2" id="KW-1185">Reference proteome</keyword>
<dbReference type="OrthoDB" id="6057233at2"/>
<dbReference type="InterPro" id="IPR025534">
    <property type="entry name" value="DUF4420"/>
</dbReference>
<comment type="caution">
    <text evidence="1">The sequence shown here is derived from an EMBL/GenBank/DDBJ whole genome shotgun (WGS) entry which is preliminary data.</text>
</comment>
<gene>
    <name evidence="1" type="ORF">EIY72_25695</name>
</gene>
<dbReference type="Pfam" id="PF14390">
    <property type="entry name" value="DUF4420"/>
    <property type="match status" value="1"/>
</dbReference>
<organism evidence="1 2">
    <name type="scientific">Pseudomonas vancouverensis</name>
    <dbReference type="NCBI Taxonomy" id="95300"/>
    <lineage>
        <taxon>Bacteria</taxon>
        <taxon>Pseudomonadati</taxon>
        <taxon>Pseudomonadota</taxon>
        <taxon>Gammaproteobacteria</taxon>
        <taxon>Pseudomonadales</taxon>
        <taxon>Pseudomonadaceae</taxon>
        <taxon>Pseudomonas</taxon>
    </lineage>
</organism>
<sequence length="322" mass="36941">MRTRMKMSTTKCLSIWQSLRPEPPQSVFKRYDTTHPLDFYLGLDGDGRHLLLFVTSQEPPHQLDMRAIRIRKNSRDDGRWALLLTLDDSGLLEMFSLLSEDLIEHSREIRGSTSPLTFVLRRLSGWRHLLERASDDLLPLNSIRGLCGELIFLEKLIDHLGCEEAVRAWVGPSGADQDFQLGSSAWEVKTIRPDAETVIIASEAQLNDSIYDIDLMIVELADVSTSSENRLTLNLQVSKLRNKLSSCYEALVQFDNQILVAGYVAREEYEHYSFRLRGLYRYTVVESFPCIMRTALPDGVKNVCYEIELKALENYLVERTSY</sequence>
<evidence type="ECO:0000313" key="2">
    <source>
        <dbReference type="Proteomes" id="UP000295254"/>
    </source>
</evidence>
<dbReference type="EMBL" id="RRZK01000032">
    <property type="protein sequence ID" value="TDB57660.1"/>
    <property type="molecule type" value="Genomic_DNA"/>
</dbReference>
<proteinExistence type="predicted"/>
<evidence type="ECO:0000313" key="1">
    <source>
        <dbReference type="EMBL" id="TDB57660.1"/>
    </source>
</evidence>
<accession>A0A4R4JSR8</accession>
<name>A0A4R4JSR8_PSEVA</name>
<dbReference type="AlphaFoldDB" id="A0A4R4JSR8"/>
<protein>
    <submittedName>
        <fullName evidence="1">PD-(D/E)XK motif protein</fullName>
    </submittedName>
</protein>